<evidence type="ECO:0000313" key="5">
    <source>
        <dbReference type="Proteomes" id="UP000288805"/>
    </source>
</evidence>
<feature type="compositionally biased region" description="Low complexity" evidence="2">
    <location>
        <begin position="145"/>
        <end position="165"/>
    </location>
</feature>
<dbReference type="PANTHER" id="PTHR47592">
    <property type="entry name" value="PBF68 PROTEIN"/>
    <property type="match status" value="1"/>
</dbReference>
<organism evidence="4 5">
    <name type="scientific">Vitis vinifera</name>
    <name type="common">Grape</name>
    <dbReference type="NCBI Taxonomy" id="29760"/>
    <lineage>
        <taxon>Eukaryota</taxon>
        <taxon>Viridiplantae</taxon>
        <taxon>Streptophyta</taxon>
        <taxon>Embryophyta</taxon>
        <taxon>Tracheophyta</taxon>
        <taxon>Spermatophyta</taxon>
        <taxon>Magnoliopsida</taxon>
        <taxon>eudicotyledons</taxon>
        <taxon>Gunneridae</taxon>
        <taxon>Pentapetalae</taxon>
        <taxon>rosids</taxon>
        <taxon>Vitales</taxon>
        <taxon>Vitaceae</taxon>
        <taxon>Viteae</taxon>
        <taxon>Vitis</taxon>
    </lineage>
</organism>
<protein>
    <recommendedName>
        <fullName evidence="3">CCHC-type domain-containing protein</fullName>
    </recommendedName>
</protein>
<dbReference type="Proteomes" id="UP000288805">
    <property type="component" value="Unassembled WGS sequence"/>
</dbReference>
<dbReference type="GO" id="GO:0008270">
    <property type="term" value="F:zinc ion binding"/>
    <property type="evidence" value="ECO:0007669"/>
    <property type="project" value="UniProtKB-KW"/>
</dbReference>
<name>A0A438J8I1_VITVI</name>
<reference evidence="4 5" key="1">
    <citation type="journal article" date="2018" name="PLoS Genet.">
        <title>Population sequencing reveals clonal diversity and ancestral inbreeding in the grapevine cultivar Chardonnay.</title>
        <authorList>
            <person name="Roach M.J."/>
            <person name="Johnson D.L."/>
            <person name="Bohlmann J."/>
            <person name="van Vuuren H.J."/>
            <person name="Jones S.J."/>
            <person name="Pretorius I.S."/>
            <person name="Schmidt S.A."/>
            <person name="Borneman A.R."/>
        </authorList>
    </citation>
    <scope>NUCLEOTIDE SEQUENCE [LARGE SCALE GENOMIC DNA]</scope>
    <source>
        <strain evidence="5">cv. Chardonnay</strain>
        <tissue evidence="4">Leaf</tissue>
    </source>
</reference>
<dbReference type="PANTHER" id="PTHR47592:SF27">
    <property type="entry name" value="OS08G0421700 PROTEIN"/>
    <property type="match status" value="1"/>
</dbReference>
<dbReference type="Pfam" id="PF00098">
    <property type="entry name" value="zf-CCHC"/>
    <property type="match status" value="1"/>
</dbReference>
<keyword evidence="1" id="KW-0862">Zinc</keyword>
<dbReference type="InterPro" id="IPR001878">
    <property type="entry name" value="Znf_CCHC"/>
</dbReference>
<feature type="region of interest" description="Disordered" evidence="2">
    <location>
        <begin position="143"/>
        <end position="167"/>
    </location>
</feature>
<feature type="domain" description="CCHC-type" evidence="3">
    <location>
        <begin position="175"/>
        <end position="190"/>
    </location>
</feature>
<dbReference type="PROSITE" id="PS50158">
    <property type="entry name" value="ZF_CCHC"/>
    <property type="match status" value="1"/>
</dbReference>
<dbReference type="InterPro" id="IPR036875">
    <property type="entry name" value="Znf_CCHC_sf"/>
</dbReference>
<proteinExistence type="predicted"/>
<gene>
    <name evidence="4" type="ORF">CK203_020038</name>
</gene>
<comment type="caution">
    <text evidence="4">The sequence shown here is derived from an EMBL/GenBank/DDBJ whole genome shotgun (WGS) entry which is preliminary data.</text>
</comment>
<keyword evidence="1" id="KW-0863">Zinc-finger</keyword>
<dbReference type="SMART" id="SM00343">
    <property type="entry name" value="ZnF_C2HC"/>
    <property type="match status" value="1"/>
</dbReference>
<sequence length="269" mass="29727">MTTESDNVVVTELAPVATPTVAQVPAMPTAVPISVSPGEKPEKFLTEDAPKLKEDEHDIQVISDIDAWKHSDFLCRNYVMNGLADSLYNVYSDKKIAKELWESLDRKYKTEDAGAKKFVVGRFLDYKMVDSKTVAKANFVEHGQSSKAKTNNNKGKGSKLGPKGGISKKPKFQGKCFNCGKQGHKSVDCRLPKKNKPKEANVIDDITKNVSDIDLTAVVSEVNLVGSNPKEWWIDTGATRHVCSDKKMFSTFEPIENGKKSVHGELCHL</sequence>
<dbReference type="EMBL" id="QGNW01000057">
    <property type="protein sequence ID" value="RVX05268.1"/>
    <property type="molecule type" value="Genomic_DNA"/>
</dbReference>
<dbReference type="Pfam" id="PF22936">
    <property type="entry name" value="Pol_BBD"/>
    <property type="match status" value="1"/>
</dbReference>
<accession>A0A438J8I1</accession>
<evidence type="ECO:0000256" key="1">
    <source>
        <dbReference type="PROSITE-ProRule" id="PRU00047"/>
    </source>
</evidence>
<dbReference type="AlphaFoldDB" id="A0A438J8I1"/>
<evidence type="ECO:0000313" key="4">
    <source>
        <dbReference type="EMBL" id="RVX05268.1"/>
    </source>
</evidence>
<dbReference type="GO" id="GO:0003676">
    <property type="term" value="F:nucleic acid binding"/>
    <property type="evidence" value="ECO:0007669"/>
    <property type="project" value="InterPro"/>
</dbReference>
<keyword evidence="1" id="KW-0479">Metal-binding</keyword>
<dbReference type="SUPFAM" id="SSF57756">
    <property type="entry name" value="Retrovirus zinc finger-like domains"/>
    <property type="match status" value="1"/>
</dbReference>
<evidence type="ECO:0000259" key="3">
    <source>
        <dbReference type="PROSITE" id="PS50158"/>
    </source>
</evidence>
<dbReference type="Pfam" id="PF14223">
    <property type="entry name" value="Retrotran_gag_2"/>
    <property type="match status" value="1"/>
</dbReference>
<dbReference type="Gene3D" id="4.10.60.10">
    <property type="entry name" value="Zinc finger, CCHC-type"/>
    <property type="match status" value="1"/>
</dbReference>
<evidence type="ECO:0000256" key="2">
    <source>
        <dbReference type="SAM" id="MobiDB-lite"/>
    </source>
</evidence>
<dbReference type="InterPro" id="IPR054722">
    <property type="entry name" value="PolX-like_BBD"/>
</dbReference>